<dbReference type="InterPro" id="IPR029752">
    <property type="entry name" value="D-isomer_DH_CS1"/>
</dbReference>
<organism evidence="14 15">
    <name type="scientific">Yeguia hominis</name>
    <dbReference type="NCBI Taxonomy" id="2763662"/>
    <lineage>
        <taxon>Bacteria</taxon>
        <taxon>Bacillati</taxon>
        <taxon>Bacillota</taxon>
        <taxon>Clostridia</taxon>
        <taxon>Eubacteriales</taxon>
        <taxon>Yeguiaceae</taxon>
        <taxon>Yeguia</taxon>
    </lineage>
</organism>
<dbReference type="PROSITE" id="PS00065">
    <property type="entry name" value="D_2_HYDROXYACID_DH_1"/>
    <property type="match status" value="1"/>
</dbReference>
<dbReference type="SUPFAM" id="SSF55021">
    <property type="entry name" value="ACT-like"/>
    <property type="match status" value="1"/>
</dbReference>
<evidence type="ECO:0000313" key="15">
    <source>
        <dbReference type="Proteomes" id="UP000651482"/>
    </source>
</evidence>
<comment type="caution">
    <text evidence="14">The sequence shown here is derived from an EMBL/GenBank/DDBJ whole genome shotgun (WGS) entry which is preliminary data.</text>
</comment>
<dbReference type="AlphaFoldDB" id="A0A926HRQ2"/>
<comment type="pathway">
    <text evidence="2">Amino-acid biosynthesis; L-serine biosynthesis; L-serine from 3-phospho-D-glycerate: step 1/3.</text>
</comment>
<keyword evidence="8" id="KW-0520">NAD</keyword>
<dbReference type="GO" id="GO:0051287">
    <property type="term" value="F:NAD binding"/>
    <property type="evidence" value="ECO:0007669"/>
    <property type="project" value="InterPro"/>
</dbReference>
<proteinExistence type="inferred from homology"/>
<keyword evidence="7 12" id="KW-0560">Oxidoreductase</keyword>
<dbReference type="Pfam" id="PF00389">
    <property type="entry name" value="2-Hacid_dh"/>
    <property type="match status" value="1"/>
</dbReference>
<dbReference type="InterPro" id="IPR036291">
    <property type="entry name" value="NAD(P)-bd_dom_sf"/>
</dbReference>
<keyword evidence="15" id="KW-1185">Reference proteome</keyword>
<dbReference type="PROSITE" id="PS51671">
    <property type="entry name" value="ACT"/>
    <property type="match status" value="1"/>
</dbReference>
<comment type="catalytic activity">
    <reaction evidence="10">
        <text>(R)-2-hydroxyglutarate + NAD(+) = 2-oxoglutarate + NADH + H(+)</text>
        <dbReference type="Rhea" id="RHEA:49612"/>
        <dbReference type="ChEBI" id="CHEBI:15378"/>
        <dbReference type="ChEBI" id="CHEBI:15801"/>
        <dbReference type="ChEBI" id="CHEBI:16810"/>
        <dbReference type="ChEBI" id="CHEBI:57540"/>
        <dbReference type="ChEBI" id="CHEBI:57945"/>
        <dbReference type="EC" id="1.1.1.399"/>
    </reaction>
</comment>
<evidence type="ECO:0000256" key="9">
    <source>
        <dbReference type="ARBA" id="ARBA00030455"/>
    </source>
</evidence>
<dbReference type="InterPro" id="IPR029753">
    <property type="entry name" value="D-isomer_DH_CS"/>
</dbReference>
<name>A0A926HRQ2_9FIRM</name>
<dbReference type="PROSITE" id="PS00671">
    <property type="entry name" value="D_2_HYDROXYACID_DH_3"/>
    <property type="match status" value="1"/>
</dbReference>
<dbReference type="InterPro" id="IPR006140">
    <property type="entry name" value="D-isomer_DH_NAD-bd"/>
</dbReference>
<evidence type="ECO:0000256" key="3">
    <source>
        <dbReference type="ARBA" id="ARBA00005854"/>
    </source>
</evidence>
<dbReference type="Pfam" id="PF02826">
    <property type="entry name" value="2-Hacid_dh_C"/>
    <property type="match status" value="1"/>
</dbReference>
<evidence type="ECO:0000256" key="4">
    <source>
        <dbReference type="ARBA" id="ARBA00013001"/>
    </source>
</evidence>
<dbReference type="CDD" id="cd12174">
    <property type="entry name" value="PGDH_like_3"/>
    <property type="match status" value="1"/>
</dbReference>
<accession>A0A926HRQ2</accession>
<comment type="similarity">
    <text evidence="3 12">Belongs to the D-isomer specific 2-hydroxyacid dehydrogenase family.</text>
</comment>
<dbReference type="PANTHER" id="PTHR42938">
    <property type="entry name" value="FORMATE DEHYDROGENASE 1"/>
    <property type="match status" value="1"/>
</dbReference>
<feature type="domain" description="ACT" evidence="13">
    <location>
        <begin position="317"/>
        <end position="387"/>
    </location>
</feature>
<comment type="catalytic activity">
    <reaction evidence="11">
        <text>(2R)-3-phosphoglycerate + NAD(+) = 3-phosphooxypyruvate + NADH + H(+)</text>
        <dbReference type="Rhea" id="RHEA:12641"/>
        <dbReference type="ChEBI" id="CHEBI:15378"/>
        <dbReference type="ChEBI" id="CHEBI:18110"/>
        <dbReference type="ChEBI" id="CHEBI:57540"/>
        <dbReference type="ChEBI" id="CHEBI:57945"/>
        <dbReference type="ChEBI" id="CHEBI:58272"/>
        <dbReference type="EC" id="1.1.1.95"/>
    </reaction>
</comment>
<gene>
    <name evidence="14" type="ORF">IAG03_05565</name>
</gene>
<dbReference type="RefSeq" id="WP_249318864.1">
    <property type="nucleotide sequence ID" value="NZ_JACRSN010000006.1"/>
</dbReference>
<evidence type="ECO:0000259" key="13">
    <source>
        <dbReference type="PROSITE" id="PS51671"/>
    </source>
</evidence>
<evidence type="ECO:0000256" key="1">
    <source>
        <dbReference type="ARBA" id="ARBA00003800"/>
    </source>
</evidence>
<evidence type="ECO:0000313" key="14">
    <source>
        <dbReference type="EMBL" id="MBC8533478.1"/>
    </source>
</evidence>
<dbReference type="InterPro" id="IPR045865">
    <property type="entry name" value="ACT-like_dom_sf"/>
</dbReference>
<dbReference type="GO" id="GO:0004617">
    <property type="term" value="F:phosphoglycerate dehydrogenase activity"/>
    <property type="evidence" value="ECO:0007669"/>
    <property type="project" value="UniProtKB-EC"/>
</dbReference>
<dbReference type="PANTHER" id="PTHR42938:SF47">
    <property type="entry name" value="HYDROXYPYRUVATE REDUCTASE"/>
    <property type="match status" value="1"/>
</dbReference>
<dbReference type="EC" id="1.1.1.399" evidence="4"/>
<evidence type="ECO:0000256" key="10">
    <source>
        <dbReference type="ARBA" id="ARBA00048126"/>
    </source>
</evidence>
<sequence>MYHIHCLNKIAAVGTNRLGENYELTDKIDSADAVLVRSASMHETEFPNSLLAIARAGAGVNNIPIDRCSEAGIVVFNTPGANANAVKELVVAALLLSSRKVIDSVEWAKTLKGKGDEVGKLVEKGKSQFAGPEIAGKTLGVIGLGAIGVLVANAAAALGMTVYGYDPFLSVDGAWGLSRAIHHAHTLDEIFSCDYITVHVPLTPDTKDLISKDSFAKMHDGVRILNFARGGLVNSADMLEALASGKVAAYATDFPSDDLIDVPGVLAIPHLGASTPESEDNCACMAADQVRDYLENGNICNSVNMPAISMPRDGSDRICIIHKNVPNTISLLAGVMGGAGVNIENMQSKSRKDYAYTIVDVTGGDVGAAVQKLSDVPAIIRVRVIPG</sequence>
<evidence type="ECO:0000256" key="11">
    <source>
        <dbReference type="ARBA" id="ARBA00048731"/>
    </source>
</evidence>
<dbReference type="SUPFAM" id="SSF52283">
    <property type="entry name" value="Formate/glycerate dehydrogenase catalytic domain-like"/>
    <property type="match status" value="1"/>
</dbReference>
<dbReference type="Gene3D" id="3.30.70.260">
    <property type="match status" value="1"/>
</dbReference>
<evidence type="ECO:0000256" key="8">
    <source>
        <dbReference type="ARBA" id="ARBA00023027"/>
    </source>
</evidence>
<dbReference type="InterPro" id="IPR006139">
    <property type="entry name" value="D-isomer_2_OHA_DH_cat_dom"/>
</dbReference>
<evidence type="ECO:0000256" key="7">
    <source>
        <dbReference type="ARBA" id="ARBA00023002"/>
    </source>
</evidence>
<comment type="function">
    <text evidence="1">Catalyzes the reversible oxidation of 3-phospho-D-glycerate to 3-phosphonooxypyruvate, the first step of the phosphorylated L-serine biosynthesis pathway. Also catalyzes the reversible oxidation of 2-hydroxyglutarate to 2-oxoglutarate.</text>
</comment>
<dbReference type="Gene3D" id="3.40.50.720">
    <property type="entry name" value="NAD(P)-binding Rossmann-like Domain"/>
    <property type="match status" value="2"/>
</dbReference>
<reference evidence="14" key="1">
    <citation type="submission" date="2020-08" db="EMBL/GenBank/DDBJ databases">
        <title>Genome public.</title>
        <authorList>
            <person name="Liu C."/>
            <person name="Sun Q."/>
        </authorList>
    </citation>
    <scope>NUCLEOTIDE SEQUENCE</scope>
    <source>
        <strain evidence="14">NSJ-40</strain>
    </source>
</reference>
<evidence type="ECO:0000256" key="2">
    <source>
        <dbReference type="ARBA" id="ARBA00005216"/>
    </source>
</evidence>
<dbReference type="Proteomes" id="UP000651482">
    <property type="component" value="Unassembled WGS sequence"/>
</dbReference>
<evidence type="ECO:0000256" key="5">
    <source>
        <dbReference type="ARBA" id="ARBA00013143"/>
    </source>
</evidence>
<evidence type="ECO:0000256" key="6">
    <source>
        <dbReference type="ARBA" id="ARBA00021582"/>
    </source>
</evidence>
<dbReference type="EMBL" id="JACRSN010000006">
    <property type="protein sequence ID" value="MBC8533478.1"/>
    <property type="molecule type" value="Genomic_DNA"/>
</dbReference>
<dbReference type="InterPro" id="IPR002912">
    <property type="entry name" value="ACT_dom"/>
</dbReference>
<dbReference type="EC" id="1.1.1.95" evidence="5"/>
<protein>
    <recommendedName>
        <fullName evidence="6">D-3-phosphoglycerate dehydrogenase</fullName>
        <ecNumber evidence="4">1.1.1.399</ecNumber>
        <ecNumber evidence="5">1.1.1.95</ecNumber>
    </recommendedName>
    <alternativeName>
        <fullName evidence="9">2-oxoglutarate reductase</fullName>
    </alternativeName>
</protein>
<evidence type="ECO:0000256" key="12">
    <source>
        <dbReference type="RuleBase" id="RU003719"/>
    </source>
</evidence>
<dbReference type="SUPFAM" id="SSF51735">
    <property type="entry name" value="NAD(P)-binding Rossmann-fold domains"/>
    <property type="match status" value="1"/>
</dbReference>